<feature type="domain" description="Ppx/GppA phosphatase C-terminal" evidence="3">
    <location>
        <begin position="319"/>
        <end position="493"/>
    </location>
</feature>
<dbReference type="CDD" id="cd24053">
    <property type="entry name" value="ASKHA_NBD_EcPPX-GppA-like"/>
    <property type="match status" value="1"/>
</dbReference>
<evidence type="ECO:0000313" key="5">
    <source>
        <dbReference type="Proteomes" id="UP000626370"/>
    </source>
</evidence>
<feature type="domain" description="Ppx/GppA phosphatase N-terminal" evidence="2">
    <location>
        <begin position="32"/>
        <end position="312"/>
    </location>
</feature>
<dbReference type="InterPro" id="IPR003695">
    <property type="entry name" value="Ppx_GppA_N"/>
</dbReference>
<dbReference type="SUPFAM" id="SSF109604">
    <property type="entry name" value="HD-domain/PDEase-like"/>
    <property type="match status" value="1"/>
</dbReference>
<protein>
    <submittedName>
        <fullName evidence="4">Exopolyphosphatase</fullName>
    </submittedName>
</protein>
<proteinExistence type="predicted"/>
<dbReference type="InterPro" id="IPR030673">
    <property type="entry name" value="PyroPPase_GppA_Ppx"/>
</dbReference>
<name>A0ABQ3IEE6_9GAMM</name>
<evidence type="ECO:0000259" key="3">
    <source>
        <dbReference type="Pfam" id="PF21447"/>
    </source>
</evidence>
<dbReference type="RefSeq" id="WP_189376722.1">
    <property type="nucleotide sequence ID" value="NZ_BNAH01000002.1"/>
</dbReference>
<evidence type="ECO:0000313" key="4">
    <source>
        <dbReference type="EMBL" id="GHE81476.1"/>
    </source>
</evidence>
<reference evidence="5" key="1">
    <citation type="journal article" date="2019" name="Int. J. Syst. Evol. Microbiol.">
        <title>The Global Catalogue of Microorganisms (GCM) 10K type strain sequencing project: providing services to taxonomists for standard genome sequencing and annotation.</title>
        <authorList>
            <consortium name="The Broad Institute Genomics Platform"/>
            <consortium name="The Broad Institute Genome Sequencing Center for Infectious Disease"/>
            <person name="Wu L."/>
            <person name="Ma J."/>
        </authorList>
    </citation>
    <scope>NUCLEOTIDE SEQUENCE [LARGE SCALE GENOMIC DNA]</scope>
    <source>
        <strain evidence="5">CGMCC 1.15922</strain>
    </source>
</reference>
<evidence type="ECO:0000256" key="1">
    <source>
        <dbReference type="ARBA" id="ARBA00022801"/>
    </source>
</evidence>
<organism evidence="4 5">
    <name type="scientific">Thalassotalea profundi</name>
    <dbReference type="NCBI Taxonomy" id="2036687"/>
    <lineage>
        <taxon>Bacteria</taxon>
        <taxon>Pseudomonadati</taxon>
        <taxon>Pseudomonadota</taxon>
        <taxon>Gammaproteobacteria</taxon>
        <taxon>Alteromonadales</taxon>
        <taxon>Colwelliaceae</taxon>
        <taxon>Thalassotalea</taxon>
    </lineage>
</organism>
<dbReference type="Gene3D" id="3.30.420.40">
    <property type="match status" value="1"/>
</dbReference>
<dbReference type="InterPro" id="IPR048950">
    <property type="entry name" value="Ppx_GppA_C"/>
</dbReference>
<keyword evidence="5" id="KW-1185">Reference proteome</keyword>
<dbReference type="Proteomes" id="UP000626370">
    <property type="component" value="Unassembled WGS sequence"/>
</dbReference>
<dbReference type="Pfam" id="PF21447">
    <property type="entry name" value="Ppx-GppA_III"/>
    <property type="match status" value="1"/>
</dbReference>
<dbReference type="InterPro" id="IPR050273">
    <property type="entry name" value="GppA/Ppx_hydrolase"/>
</dbReference>
<gene>
    <name evidence="4" type="primary">ppx</name>
    <name evidence="4" type="ORF">GCM10011501_07080</name>
</gene>
<dbReference type="SUPFAM" id="SSF53067">
    <property type="entry name" value="Actin-like ATPase domain"/>
    <property type="match status" value="2"/>
</dbReference>
<keyword evidence="1" id="KW-0378">Hydrolase</keyword>
<dbReference type="Gene3D" id="3.30.420.150">
    <property type="entry name" value="Exopolyphosphatase. Domain 2"/>
    <property type="match status" value="1"/>
</dbReference>
<dbReference type="PANTHER" id="PTHR30005:SF14">
    <property type="entry name" value="EXOPOLYPHOSPHATASE"/>
    <property type="match status" value="1"/>
</dbReference>
<dbReference type="PANTHER" id="PTHR30005">
    <property type="entry name" value="EXOPOLYPHOSPHATASE"/>
    <property type="match status" value="1"/>
</dbReference>
<dbReference type="EMBL" id="BNAH01000002">
    <property type="protein sequence ID" value="GHE81476.1"/>
    <property type="molecule type" value="Genomic_DNA"/>
</dbReference>
<dbReference type="InterPro" id="IPR043129">
    <property type="entry name" value="ATPase_NBD"/>
</dbReference>
<dbReference type="Gene3D" id="1.10.3210.10">
    <property type="entry name" value="Hypothetical protein af1432"/>
    <property type="match status" value="1"/>
</dbReference>
<dbReference type="PIRSF" id="PIRSF001267">
    <property type="entry name" value="Pyrophosphatase_GppA_Ppx"/>
    <property type="match status" value="1"/>
</dbReference>
<sequence length="507" mass="57441">MQTNTTNSALGNDTCEYLAALDIGSNSFHFVLARNVEQHLQIVHSEKYRVQLAQGLDSKNKLDQVAIDRGIAVLANLAATTKELAPQNFRAVATYTLRQAKNAEDFLHAAKRVFPFDIEIISGHEEARLIYQGVAFNQNSNEQRLIIDIGGGSTECIIGINHKIKTLDSLNMGCVSYQKQFFPNGTINPKAFDKAIKSATHQVKSIAKRFKKTSWESTIGTSGTIKSIYSVINFNEPIPQRVSLEKILLLKKKLLNFQHIDDITIEGLKDSRRSVFCAGISILIAVMDTLNISEIDFCQYSLREGVLFEQLNDFKTVNVRQRTVNSLIERFNVDTSQALQVMQLCQNWFEQVKHSWQLEQPIYFELLMAAAKLHEVGFDINSSGYHKHGHYILSQADLAGFNQEQQTALAWLVGNQRKKITPLTTQQCYLLNRKQLNQLCALLRLAILLCQQRQNDSNFSETITVKDNMLTLSLDPNWLLDRPIVDSELSYEQHYLQTLGLTLSIQN</sequence>
<dbReference type="Pfam" id="PF02541">
    <property type="entry name" value="Ppx-GppA"/>
    <property type="match status" value="1"/>
</dbReference>
<evidence type="ECO:0000259" key="2">
    <source>
        <dbReference type="Pfam" id="PF02541"/>
    </source>
</evidence>
<comment type="caution">
    <text evidence="4">The sequence shown here is derived from an EMBL/GenBank/DDBJ whole genome shotgun (WGS) entry which is preliminary data.</text>
</comment>
<accession>A0ABQ3IEE6</accession>